<evidence type="ECO:0000259" key="1">
    <source>
        <dbReference type="Pfam" id="PF25213"/>
    </source>
</evidence>
<keyword evidence="5" id="KW-1185">Reference proteome</keyword>
<feature type="domain" description="HVO-A0261-like N-terminal" evidence="1">
    <location>
        <begin position="21"/>
        <end position="95"/>
    </location>
</feature>
<dbReference type="Proteomes" id="UP000003751">
    <property type="component" value="Unassembled WGS sequence"/>
</dbReference>
<dbReference type="InterPro" id="IPR036390">
    <property type="entry name" value="WH_DNA-bd_sf"/>
</dbReference>
<dbReference type="EMBL" id="AEMG01000004">
    <property type="protein sequence ID" value="EFW93039.1"/>
    <property type="molecule type" value="Genomic_DNA"/>
</dbReference>
<dbReference type="CDD" id="cd00090">
    <property type="entry name" value="HTH_ARSR"/>
    <property type="match status" value="1"/>
</dbReference>
<protein>
    <submittedName>
        <fullName evidence="3">Helix-turn-helix domain-containing protein</fullName>
    </submittedName>
</protein>
<name>E7QPW3_HALPU</name>
<dbReference type="Pfam" id="PF25213">
    <property type="entry name" value="HVO_A0261_N"/>
    <property type="match status" value="1"/>
</dbReference>
<dbReference type="InterPro" id="IPR057527">
    <property type="entry name" value="HVO_A0261-like_N"/>
</dbReference>
<dbReference type="EMBL" id="FRAN01000013">
    <property type="protein sequence ID" value="SHL70129.1"/>
    <property type="molecule type" value="Genomic_DNA"/>
</dbReference>
<dbReference type="Proteomes" id="UP000184203">
    <property type="component" value="Unassembled WGS sequence"/>
</dbReference>
<dbReference type="PATRIC" id="fig|797209.4.peg.835"/>
<accession>E7QPW3</accession>
<dbReference type="InterPro" id="IPR036388">
    <property type="entry name" value="WH-like_DNA-bd_sf"/>
</dbReference>
<evidence type="ECO:0000313" key="4">
    <source>
        <dbReference type="Proteomes" id="UP000003751"/>
    </source>
</evidence>
<evidence type="ECO:0000313" key="5">
    <source>
        <dbReference type="Proteomes" id="UP000184203"/>
    </source>
</evidence>
<evidence type="ECO:0000313" key="2">
    <source>
        <dbReference type="EMBL" id="EFW93039.1"/>
    </source>
</evidence>
<organism evidence="2 4">
    <name type="scientific">Haladaptatus paucihalophilus DX253</name>
    <dbReference type="NCBI Taxonomy" id="797209"/>
    <lineage>
        <taxon>Archaea</taxon>
        <taxon>Methanobacteriati</taxon>
        <taxon>Methanobacteriota</taxon>
        <taxon>Stenosarchaea group</taxon>
        <taxon>Halobacteria</taxon>
        <taxon>Halobacteriales</taxon>
        <taxon>Haladaptataceae</taxon>
        <taxon>Haladaptatus</taxon>
    </lineage>
</organism>
<reference evidence="5" key="2">
    <citation type="submission" date="2016-11" db="EMBL/GenBank/DDBJ databases">
        <authorList>
            <person name="Varghese N."/>
            <person name="Submissions S."/>
        </authorList>
    </citation>
    <scope>NUCLEOTIDE SEQUENCE [LARGE SCALE GENOMIC DNA]</scope>
    <source>
        <strain evidence="5">DX253</strain>
    </source>
</reference>
<dbReference type="RefSeq" id="WP_007977365.1">
    <property type="nucleotide sequence ID" value="NZ_AEMG01000004.1"/>
</dbReference>
<dbReference type="SUPFAM" id="SSF46785">
    <property type="entry name" value="Winged helix' DNA-binding domain"/>
    <property type="match status" value="1"/>
</dbReference>
<reference evidence="3" key="3">
    <citation type="submission" date="2016-11" db="EMBL/GenBank/DDBJ databases">
        <authorList>
            <person name="Jaros S."/>
            <person name="Januszkiewicz K."/>
            <person name="Wedrychowicz H."/>
        </authorList>
    </citation>
    <scope>NUCLEOTIDE SEQUENCE [LARGE SCALE GENOMIC DNA]</scope>
    <source>
        <strain evidence="3">DX253</strain>
    </source>
</reference>
<gene>
    <name evidence="3" type="ORF">SAMN05444342_4446</name>
    <name evidence="2" type="ORF">ZOD2009_04227</name>
</gene>
<dbReference type="eggNOG" id="arCOG00731">
    <property type="taxonomic scope" value="Archaea"/>
</dbReference>
<dbReference type="AlphaFoldDB" id="E7QPW3"/>
<sequence>MVKVSGSGKLWYVLSGSRGGARRATLLAELAEEPRNPNRLAADLDIDYSTVRHHLDVLVEHELVETETGDYGSRYVLSAETERNWEEVERIIRTVS</sequence>
<proteinExistence type="predicted"/>
<dbReference type="InterPro" id="IPR011991">
    <property type="entry name" value="ArsR-like_HTH"/>
</dbReference>
<evidence type="ECO:0000313" key="3">
    <source>
        <dbReference type="EMBL" id="SHL70129.1"/>
    </source>
</evidence>
<dbReference type="Gene3D" id="1.10.10.10">
    <property type="entry name" value="Winged helix-like DNA-binding domain superfamily/Winged helix DNA-binding domain"/>
    <property type="match status" value="1"/>
</dbReference>
<reference evidence="2 4" key="1">
    <citation type="journal article" date="2014" name="ISME J.">
        <title>Trehalose/2-sulfotrehalose biosynthesis and glycine-betaine uptake are widely spread mechanisms for osmoadaptation in the Halobacteriales.</title>
        <authorList>
            <person name="Youssef N.H."/>
            <person name="Savage-Ashlock K.N."/>
            <person name="McCully A.L."/>
            <person name="Luedtke B."/>
            <person name="Shaw E.I."/>
            <person name="Hoff W.D."/>
            <person name="Elshahed M.S."/>
        </authorList>
    </citation>
    <scope>NUCLEOTIDE SEQUENCE [LARGE SCALE GENOMIC DNA]</scope>
    <source>
        <strain evidence="2 4">DX253</strain>
    </source>
</reference>